<evidence type="ECO:0000256" key="10">
    <source>
        <dbReference type="ARBA" id="ARBA00022833"/>
    </source>
</evidence>
<dbReference type="GO" id="GO:0009014">
    <property type="term" value="F:succinyl-diaminopimelate desuccinylase activity"/>
    <property type="evidence" value="ECO:0007669"/>
    <property type="project" value="UniProtKB-EC"/>
</dbReference>
<comment type="similarity">
    <text evidence="3">Belongs to the peptidase M20A family. DapE subfamily.</text>
</comment>
<evidence type="ECO:0000256" key="8">
    <source>
        <dbReference type="ARBA" id="ARBA00022723"/>
    </source>
</evidence>
<proteinExistence type="inferred from homology"/>
<keyword evidence="11" id="KW-0220">Diaminopimelate biosynthesis</keyword>
<dbReference type="NCBIfam" id="NF009557">
    <property type="entry name" value="PRK13009.1"/>
    <property type="match status" value="1"/>
</dbReference>
<dbReference type="Gene3D" id="3.40.630.10">
    <property type="entry name" value="Zn peptidases"/>
    <property type="match status" value="2"/>
</dbReference>
<evidence type="ECO:0000256" key="14">
    <source>
        <dbReference type="ARBA" id="ARBA00051301"/>
    </source>
</evidence>
<dbReference type="InterPro" id="IPR036264">
    <property type="entry name" value="Bact_exopeptidase_dim_dom"/>
</dbReference>
<dbReference type="GO" id="GO:0019877">
    <property type="term" value="P:diaminopimelate biosynthetic process"/>
    <property type="evidence" value="ECO:0007669"/>
    <property type="project" value="UniProtKB-KW"/>
</dbReference>
<comment type="pathway">
    <text evidence="2">Amino-acid biosynthesis; L-lysine biosynthesis via DAP pathway; LL-2,6-diaminopimelate from (S)-tetrahydrodipicolinate (succinylase route): step 3/3.</text>
</comment>
<dbReference type="PANTHER" id="PTHR43808:SF31">
    <property type="entry name" value="N-ACETYL-L-CITRULLINE DEACETYLASE"/>
    <property type="match status" value="1"/>
</dbReference>
<evidence type="ECO:0000256" key="4">
    <source>
        <dbReference type="ARBA" id="ARBA00011738"/>
    </source>
</evidence>
<dbReference type="EMBL" id="CAJVAF010000003">
    <property type="protein sequence ID" value="CAG7588527.1"/>
    <property type="molecule type" value="Genomic_DNA"/>
</dbReference>
<evidence type="ECO:0000256" key="5">
    <source>
        <dbReference type="ARBA" id="ARBA00011921"/>
    </source>
</evidence>
<dbReference type="GO" id="GO:0006526">
    <property type="term" value="P:L-arginine biosynthetic process"/>
    <property type="evidence" value="ECO:0007669"/>
    <property type="project" value="TreeGrafter"/>
</dbReference>
<evidence type="ECO:0000256" key="13">
    <source>
        <dbReference type="ARBA" id="ARBA00031891"/>
    </source>
</evidence>
<dbReference type="CDD" id="cd03891">
    <property type="entry name" value="M20_DapE_proteobac"/>
    <property type="match status" value="1"/>
</dbReference>
<dbReference type="GO" id="GO:0009089">
    <property type="term" value="P:lysine biosynthetic process via diaminopimelate"/>
    <property type="evidence" value="ECO:0007669"/>
    <property type="project" value="InterPro"/>
</dbReference>
<dbReference type="NCBIfam" id="TIGR01246">
    <property type="entry name" value="dapE_proteo"/>
    <property type="match status" value="1"/>
</dbReference>
<evidence type="ECO:0000256" key="2">
    <source>
        <dbReference type="ARBA" id="ARBA00005130"/>
    </source>
</evidence>
<dbReference type="GO" id="GO:0046872">
    <property type="term" value="F:metal ion binding"/>
    <property type="evidence" value="ECO:0007669"/>
    <property type="project" value="UniProtKB-KW"/>
</dbReference>
<comment type="caution">
    <text evidence="16">The sequence shown here is derived from an EMBL/GenBank/DDBJ whole genome shotgun (WGS) entry which is preliminary data.</text>
</comment>
<evidence type="ECO:0000256" key="9">
    <source>
        <dbReference type="ARBA" id="ARBA00022801"/>
    </source>
</evidence>
<organism evidence="16 17">
    <name type="scientific">Hyalomma marginatum</name>
    <dbReference type="NCBI Taxonomy" id="34627"/>
    <lineage>
        <taxon>Eukaryota</taxon>
        <taxon>Metazoa</taxon>
        <taxon>Ecdysozoa</taxon>
        <taxon>Arthropoda</taxon>
        <taxon>Chelicerata</taxon>
        <taxon>Arachnida</taxon>
        <taxon>Acari</taxon>
        <taxon>Parasitiformes</taxon>
        <taxon>Ixodida</taxon>
        <taxon>Ixodoidea</taxon>
        <taxon>Ixodidae</taxon>
        <taxon>Hyalomminae</taxon>
        <taxon>Hyalomma</taxon>
    </lineage>
</organism>
<evidence type="ECO:0000256" key="7">
    <source>
        <dbReference type="ARBA" id="ARBA00022605"/>
    </source>
</evidence>
<evidence type="ECO:0000256" key="12">
    <source>
        <dbReference type="ARBA" id="ARBA00023154"/>
    </source>
</evidence>
<keyword evidence="7" id="KW-0028">Amino-acid biosynthesis</keyword>
<dbReference type="Pfam" id="PF01546">
    <property type="entry name" value="Peptidase_M20"/>
    <property type="match status" value="1"/>
</dbReference>
<keyword evidence="10" id="KW-0862">Zinc</keyword>
<dbReference type="HAMAP" id="MF_01690">
    <property type="entry name" value="DapE"/>
    <property type="match status" value="1"/>
</dbReference>
<dbReference type="EC" id="3.5.1.18" evidence="5"/>
<sequence>MRQIELLQQLIRFKSITPTDNGCLKFLDQLLQDIGFECHLIKFQEEGLEPVQNLYARLGKKGRNFCFAGHVDVVPPGKKAEWYVPPFSGDEVDGYIYGRGAVDMKGALAAFIEAVRRGLDQNIINQENSISLLLTADEEGIAINGTKKMVPWLESRNERIDLCIIGEPTSTNRIGDTIKIGARGSITLTIEVIGKQGHVAYNQLAENPIPILANIIKELKSISLDNGNLHFQPSNLEFTNLSVGNEAENVIPSAAKARCNIRFGNMHTSKSLVAWVEKICEKYTNNFHLKWHSSGEAFITNYERLAPIVTAAIKEVANIDPQINTLGGTSDARFLTRYCPIVEIGLLNKTAHQINECVSLEDLELLTSIYLKILQKCDIFK</sequence>
<keyword evidence="8" id="KW-0479">Metal-binding</keyword>
<dbReference type="GO" id="GO:0008777">
    <property type="term" value="F:acetylornithine deacetylase activity"/>
    <property type="evidence" value="ECO:0007669"/>
    <property type="project" value="TreeGrafter"/>
</dbReference>
<feature type="domain" description="Peptidase M20 dimerisation" evidence="15">
    <location>
        <begin position="180"/>
        <end position="284"/>
    </location>
</feature>
<dbReference type="SUPFAM" id="SSF55031">
    <property type="entry name" value="Bacterial exopeptidase dimerisation domain"/>
    <property type="match status" value="1"/>
</dbReference>
<dbReference type="InterPro" id="IPR002933">
    <property type="entry name" value="Peptidase_M20"/>
</dbReference>
<keyword evidence="9" id="KW-0378">Hydrolase</keyword>
<evidence type="ECO:0000313" key="16">
    <source>
        <dbReference type="EMBL" id="CAG7588527.1"/>
    </source>
</evidence>
<dbReference type="PROSITE" id="PS00759">
    <property type="entry name" value="ARGE_DAPE_CPG2_2"/>
    <property type="match status" value="1"/>
</dbReference>
<keyword evidence="17" id="KW-1185">Reference proteome</keyword>
<dbReference type="SUPFAM" id="SSF53187">
    <property type="entry name" value="Zn-dependent exopeptidases"/>
    <property type="match status" value="1"/>
</dbReference>
<comment type="cofactor">
    <cofactor evidence="1">
        <name>Zn(2+)</name>
        <dbReference type="ChEBI" id="CHEBI:29105"/>
    </cofactor>
</comment>
<evidence type="ECO:0000313" key="17">
    <source>
        <dbReference type="Proteomes" id="UP000837675"/>
    </source>
</evidence>
<accession>A0A8S4BZZ6</accession>
<dbReference type="Proteomes" id="UP000837675">
    <property type="component" value="Unassembled WGS sequence"/>
</dbReference>
<gene>
    <name evidence="16" type="ORF">MHYMCMPASI_00008</name>
</gene>
<comment type="catalytic activity">
    <reaction evidence="14">
        <text>N-succinyl-(2S,6S)-2,6-diaminopimelate + H2O = (2S,6S)-2,6-diaminopimelate + succinate</text>
        <dbReference type="Rhea" id="RHEA:22608"/>
        <dbReference type="ChEBI" id="CHEBI:15377"/>
        <dbReference type="ChEBI" id="CHEBI:30031"/>
        <dbReference type="ChEBI" id="CHEBI:57609"/>
        <dbReference type="ChEBI" id="CHEBI:58087"/>
        <dbReference type="EC" id="3.5.1.18"/>
    </reaction>
</comment>
<dbReference type="InterPro" id="IPR001261">
    <property type="entry name" value="ArgE/DapE_CS"/>
</dbReference>
<evidence type="ECO:0000256" key="11">
    <source>
        <dbReference type="ARBA" id="ARBA00022915"/>
    </source>
</evidence>
<dbReference type="Pfam" id="PF07687">
    <property type="entry name" value="M20_dimer"/>
    <property type="match status" value="1"/>
</dbReference>
<evidence type="ECO:0000256" key="6">
    <source>
        <dbReference type="ARBA" id="ARBA00022391"/>
    </source>
</evidence>
<comment type="subunit">
    <text evidence="4">Homodimer.</text>
</comment>
<name>A0A8S4BZZ6_9ACAR</name>
<protein>
    <recommendedName>
        <fullName evidence="6">Succinyl-diaminopimelate desuccinylase</fullName>
        <ecNumber evidence="5">3.5.1.18</ecNumber>
    </recommendedName>
    <alternativeName>
        <fullName evidence="13">N-succinyl-LL-2,6-diaminoheptanedioate amidohydrolase</fullName>
    </alternativeName>
</protein>
<dbReference type="PANTHER" id="PTHR43808">
    <property type="entry name" value="ACETYLORNITHINE DEACETYLASE"/>
    <property type="match status" value="1"/>
</dbReference>
<evidence type="ECO:0000256" key="3">
    <source>
        <dbReference type="ARBA" id="ARBA00006746"/>
    </source>
</evidence>
<dbReference type="InterPro" id="IPR050072">
    <property type="entry name" value="Peptidase_M20A"/>
</dbReference>
<reference evidence="16" key="1">
    <citation type="submission" date="2021-06" db="EMBL/GenBank/DDBJ databases">
        <authorList>
            <person name="Nardi T."/>
            <person name="Nardi T."/>
        </authorList>
    </citation>
    <scope>NUCLEOTIDE SEQUENCE</scope>
</reference>
<evidence type="ECO:0000256" key="1">
    <source>
        <dbReference type="ARBA" id="ARBA00001947"/>
    </source>
</evidence>
<evidence type="ECO:0000259" key="15">
    <source>
        <dbReference type="Pfam" id="PF07687"/>
    </source>
</evidence>
<dbReference type="AlphaFoldDB" id="A0A8S4BZZ6"/>
<keyword evidence="12" id="KW-0457">Lysine biosynthesis</keyword>
<dbReference type="InterPro" id="IPR005941">
    <property type="entry name" value="DapE_proteobac"/>
</dbReference>
<dbReference type="InterPro" id="IPR011650">
    <property type="entry name" value="Peptidase_M20_dimer"/>
</dbReference>